<gene>
    <name evidence="1" type="ordered locus">Terro_2307</name>
    <name evidence="2" type="ordered locus">Terro_2671</name>
</gene>
<dbReference type="STRING" id="926566.Terro_2307"/>
<dbReference type="OrthoDB" id="7990014at2"/>
<dbReference type="HOGENOM" id="CLU_2604843_0_0_0"/>
<evidence type="ECO:0000313" key="3">
    <source>
        <dbReference type="Proteomes" id="UP000006056"/>
    </source>
</evidence>
<sequence>MIEFGRNANQLSHTFRHTYAAGLTQSDVEQEITKHLQLLQDRLMAGPYTGEVHVRGVHLEFRAFRFDDGNIHVGRITVR</sequence>
<dbReference type="KEGG" id="trs:Terro_2307"/>
<evidence type="ECO:0000313" key="1">
    <source>
        <dbReference type="EMBL" id="AFL88568.1"/>
    </source>
</evidence>
<evidence type="ECO:0000313" key="2">
    <source>
        <dbReference type="EMBL" id="AFL88909.1"/>
    </source>
</evidence>
<accession>I3ZI41</accession>
<dbReference type="RefSeq" id="WP_014786137.1">
    <property type="nucleotide sequence ID" value="NC_018014.1"/>
</dbReference>
<dbReference type="KEGG" id="trs:Terro_2671"/>
<dbReference type="AlphaFoldDB" id="I3ZI41"/>
<reference evidence="2 3" key="1">
    <citation type="submission" date="2012-06" db="EMBL/GenBank/DDBJ databases">
        <title>Complete genome of Terriglobus roseus DSM 18391.</title>
        <authorList>
            <consortium name="US DOE Joint Genome Institute (JGI-PGF)"/>
            <person name="Lucas S."/>
            <person name="Copeland A."/>
            <person name="Lapidus A."/>
            <person name="Glavina del Rio T."/>
            <person name="Dalin E."/>
            <person name="Tice H."/>
            <person name="Bruce D."/>
            <person name="Goodwin L."/>
            <person name="Pitluck S."/>
            <person name="Peters L."/>
            <person name="Mikhailova N."/>
            <person name="Munk A.C.C."/>
            <person name="Kyrpides N."/>
            <person name="Mavromatis K."/>
            <person name="Ivanova N."/>
            <person name="Brettin T."/>
            <person name="Detter J.C."/>
            <person name="Han C."/>
            <person name="Larimer F."/>
            <person name="Land M."/>
            <person name="Hauser L."/>
            <person name="Markowitz V."/>
            <person name="Cheng J.-F."/>
            <person name="Hugenholtz P."/>
            <person name="Woyke T."/>
            <person name="Wu D."/>
            <person name="Brambilla E."/>
            <person name="Klenk H.-P."/>
            <person name="Eisen J.A."/>
        </authorList>
    </citation>
    <scope>NUCLEOTIDE SEQUENCE [LARGE SCALE GENOMIC DNA]</scope>
    <source>
        <strain evidence="2">DSM 18391</strain>
        <strain evidence="3">DSM 18391 / NRRL B-41598 / KBS 63</strain>
    </source>
</reference>
<name>I3ZI41_TERRK</name>
<organism evidence="2 3">
    <name type="scientific">Terriglobus roseus (strain DSM 18391 / NRRL B-41598 / KBS 63)</name>
    <dbReference type="NCBI Taxonomy" id="926566"/>
    <lineage>
        <taxon>Bacteria</taxon>
        <taxon>Pseudomonadati</taxon>
        <taxon>Acidobacteriota</taxon>
        <taxon>Terriglobia</taxon>
        <taxon>Terriglobales</taxon>
        <taxon>Acidobacteriaceae</taxon>
        <taxon>Terriglobus</taxon>
    </lineage>
</organism>
<dbReference type="EMBL" id="CP003379">
    <property type="protein sequence ID" value="AFL88909.1"/>
    <property type="molecule type" value="Genomic_DNA"/>
</dbReference>
<protein>
    <submittedName>
        <fullName evidence="2">Uncharacterized protein</fullName>
    </submittedName>
</protein>
<dbReference type="Proteomes" id="UP000006056">
    <property type="component" value="Chromosome"/>
</dbReference>
<dbReference type="EMBL" id="CP003379">
    <property type="protein sequence ID" value="AFL88568.1"/>
    <property type="molecule type" value="Genomic_DNA"/>
</dbReference>
<keyword evidence="3" id="KW-1185">Reference proteome</keyword>
<proteinExistence type="predicted"/>